<reference evidence="1" key="1">
    <citation type="submission" date="2023-01" db="EMBL/GenBank/DDBJ databases">
        <title>The chitinases involved in constricting ring structure development in the nematode-trapping fungus Drechslerella dactyloides.</title>
        <authorList>
            <person name="Wang R."/>
            <person name="Zhang L."/>
            <person name="Tang P."/>
            <person name="Li S."/>
            <person name="Liang L."/>
        </authorList>
    </citation>
    <scope>NUCLEOTIDE SEQUENCE</scope>
    <source>
        <strain evidence="1">YMF1.00031</strain>
    </source>
</reference>
<keyword evidence="2" id="KW-1185">Reference proteome</keyword>
<proteinExistence type="predicted"/>
<evidence type="ECO:0000313" key="1">
    <source>
        <dbReference type="EMBL" id="KAJ6258113.1"/>
    </source>
</evidence>
<dbReference type="AlphaFoldDB" id="A0AAD6NIQ3"/>
<comment type="caution">
    <text evidence="1">The sequence shown here is derived from an EMBL/GenBank/DDBJ whole genome shotgun (WGS) entry which is preliminary data.</text>
</comment>
<accession>A0AAD6NIQ3</accession>
<protein>
    <submittedName>
        <fullName evidence="1">Uncharacterized protein</fullName>
    </submittedName>
</protein>
<dbReference type="EMBL" id="JAQGDS010000009">
    <property type="protein sequence ID" value="KAJ6258113.1"/>
    <property type="molecule type" value="Genomic_DNA"/>
</dbReference>
<name>A0AAD6NIQ3_DREDA</name>
<evidence type="ECO:0000313" key="2">
    <source>
        <dbReference type="Proteomes" id="UP001221413"/>
    </source>
</evidence>
<organism evidence="1 2">
    <name type="scientific">Drechslerella dactyloides</name>
    <name type="common">Nematode-trapping fungus</name>
    <name type="synonym">Arthrobotrys dactyloides</name>
    <dbReference type="NCBI Taxonomy" id="74499"/>
    <lineage>
        <taxon>Eukaryota</taxon>
        <taxon>Fungi</taxon>
        <taxon>Dikarya</taxon>
        <taxon>Ascomycota</taxon>
        <taxon>Pezizomycotina</taxon>
        <taxon>Orbiliomycetes</taxon>
        <taxon>Orbiliales</taxon>
        <taxon>Orbiliaceae</taxon>
        <taxon>Drechslerella</taxon>
    </lineage>
</organism>
<gene>
    <name evidence="1" type="ORF">Dda_7028</name>
</gene>
<sequence>MERPEMLPASFTDSPMTMQQALDAQLATASELRSVRRAAGTAQPVRELAQYNKYVPYNSCLQRLNISCSTYFECSVLRMLQAEENIKLTAIAIRDGKEEAIEWMVPPTLLGVQPELAPSTPEEIRNLSKEEWKDVLEEYSISLKFKTLK</sequence>
<dbReference type="Proteomes" id="UP001221413">
    <property type="component" value="Unassembled WGS sequence"/>
</dbReference>